<dbReference type="PANTHER" id="PTHR11878:SF65">
    <property type="entry name" value="NA_CA-EXCHANGE PROTEIN, ISOFORM G"/>
    <property type="match status" value="1"/>
</dbReference>
<keyword evidence="8" id="KW-1185">Reference proteome</keyword>
<feature type="domain" description="Autotransporter" evidence="6">
    <location>
        <begin position="281"/>
        <end position="574"/>
    </location>
</feature>
<dbReference type="RefSeq" id="WP_103920620.1">
    <property type="nucleotide sequence ID" value="NZ_FMSV02000511.1"/>
</dbReference>
<evidence type="ECO:0000256" key="3">
    <source>
        <dbReference type="ARBA" id="ARBA00022837"/>
    </source>
</evidence>
<dbReference type="Gene3D" id="2.40.128.130">
    <property type="entry name" value="Autotransporter beta-domain"/>
    <property type="match status" value="1"/>
</dbReference>
<dbReference type="GO" id="GO:0030001">
    <property type="term" value="P:metal ion transport"/>
    <property type="evidence" value="ECO:0007669"/>
    <property type="project" value="TreeGrafter"/>
</dbReference>
<dbReference type="InterPro" id="IPR038081">
    <property type="entry name" value="CalX-like_sf"/>
</dbReference>
<evidence type="ECO:0000256" key="5">
    <source>
        <dbReference type="SAM" id="SignalP"/>
    </source>
</evidence>
<name>A0A1H6FB89_9GAMM</name>
<dbReference type="Pfam" id="PF03160">
    <property type="entry name" value="Calx-beta"/>
    <property type="match status" value="1"/>
</dbReference>
<feature type="chain" id="PRO_5014983960" evidence="5">
    <location>
        <begin position="26"/>
        <end position="574"/>
    </location>
</feature>
<organism evidence="7 8">
    <name type="scientific">Candidatus Venteria ishoeyi</name>
    <dbReference type="NCBI Taxonomy" id="1899563"/>
    <lineage>
        <taxon>Bacteria</taxon>
        <taxon>Pseudomonadati</taxon>
        <taxon>Pseudomonadota</taxon>
        <taxon>Gammaproteobacteria</taxon>
        <taxon>Thiotrichales</taxon>
        <taxon>Thiotrichaceae</taxon>
        <taxon>Venteria</taxon>
    </lineage>
</organism>
<keyword evidence="1 5" id="KW-0732">Signal</keyword>
<dbReference type="InterPro" id="IPR036709">
    <property type="entry name" value="Autotransporte_beta_dom_sf"/>
</dbReference>
<evidence type="ECO:0000313" key="8">
    <source>
        <dbReference type="Proteomes" id="UP000236724"/>
    </source>
</evidence>
<evidence type="ECO:0000256" key="2">
    <source>
        <dbReference type="ARBA" id="ARBA00022737"/>
    </source>
</evidence>
<dbReference type="GO" id="GO:0019867">
    <property type="term" value="C:outer membrane"/>
    <property type="evidence" value="ECO:0007669"/>
    <property type="project" value="InterPro"/>
</dbReference>
<evidence type="ECO:0000256" key="4">
    <source>
        <dbReference type="ARBA" id="ARBA00023065"/>
    </source>
</evidence>
<dbReference type="OrthoDB" id="8884718at2"/>
<accession>A0A1H6FB89</accession>
<dbReference type="SMART" id="SM00237">
    <property type="entry name" value="Calx_beta"/>
    <property type="match status" value="1"/>
</dbReference>
<feature type="signal peptide" evidence="5">
    <location>
        <begin position="1"/>
        <end position="25"/>
    </location>
</feature>
<dbReference type="PROSITE" id="PS51208">
    <property type="entry name" value="AUTOTRANSPORTER"/>
    <property type="match status" value="1"/>
</dbReference>
<keyword evidence="4" id="KW-0813">Transport</keyword>
<dbReference type="GO" id="GO:0007154">
    <property type="term" value="P:cell communication"/>
    <property type="evidence" value="ECO:0007669"/>
    <property type="project" value="InterPro"/>
</dbReference>
<keyword evidence="3" id="KW-0106">Calcium</keyword>
<keyword evidence="4" id="KW-0406">Ion transport</keyword>
<evidence type="ECO:0000259" key="6">
    <source>
        <dbReference type="PROSITE" id="PS51208"/>
    </source>
</evidence>
<dbReference type="InterPro" id="IPR003644">
    <property type="entry name" value="Calx_beta"/>
</dbReference>
<proteinExistence type="predicted"/>
<dbReference type="Proteomes" id="UP000236724">
    <property type="component" value="Unassembled WGS sequence"/>
</dbReference>
<reference evidence="7 8" key="1">
    <citation type="submission" date="2016-10" db="EMBL/GenBank/DDBJ databases">
        <authorList>
            <person name="de Groot N.N."/>
        </authorList>
    </citation>
    <scope>NUCLEOTIDE SEQUENCE [LARGE SCALE GENOMIC DNA]</scope>
    <source>
        <strain evidence="7">MBHS1</strain>
    </source>
</reference>
<dbReference type="InterPro" id="IPR005546">
    <property type="entry name" value="Autotransporte_beta"/>
</dbReference>
<keyword evidence="2" id="KW-0677">Repeat</keyword>
<dbReference type="Pfam" id="PF03797">
    <property type="entry name" value="Autotransporter"/>
    <property type="match status" value="1"/>
</dbReference>
<dbReference type="InterPro" id="IPR006315">
    <property type="entry name" value="OM_autotransptr_brl_dom"/>
</dbReference>
<dbReference type="EMBL" id="FMSV02000511">
    <property type="protein sequence ID" value="SEH06903.1"/>
    <property type="molecule type" value="Genomic_DNA"/>
</dbReference>
<dbReference type="SMART" id="SM00869">
    <property type="entry name" value="Autotransporter"/>
    <property type="match status" value="1"/>
</dbReference>
<dbReference type="InterPro" id="IPR051171">
    <property type="entry name" value="CaCA"/>
</dbReference>
<dbReference type="SUPFAM" id="SSF103515">
    <property type="entry name" value="Autotransporter"/>
    <property type="match status" value="1"/>
</dbReference>
<dbReference type="SUPFAM" id="SSF141072">
    <property type="entry name" value="CalX-like"/>
    <property type="match status" value="1"/>
</dbReference>
<gene>
    <name evidence="7" type="primary">ompB_2</name>
    <name evidence="7" type="ORF">MBHS_02769</name>
</gene>
<protein>
    <submittedName>
        <fullName evidence="7">Outer membrane protein B</fullName>
    </submittedName>
</protein>
<dbReference type="Gene3D" id="2.60.40.2030">
    <property type="match status" value="1"/>
</dbReference>
<evidence type="ECO:0000256" key="1">
    <source>
        <dbReference type="ARBA" id="ARBA00022729"/>
    </source>
</evidence>
<sequence>MKSPMRLPGHAFCLILFLFSPLLPAYNGGSTPGQMPDPTPGQIGFASGNIQVSENIGEITLAVNRTAGSSGAVAADYNTLDVSAQAGEAYTSTQGTLSWADTESGIKFITVPIIDNSTVETQERSFQVLLSNLTGGASGGQNSVTVTITNDDMRNPDDLLKAARNPTQVAIAENILDVVSNGDASPELLNTFYDLMDNVHDHTDQVSNALQNIAPEEYLAQGQLAIDGLSVQQRNVASRLTALRRGVSCVDISGLRVKQNNEILLANELFSPKKYCNDSTVDNKRWSIYATGDVVAGDSDTSERETGFKFDTTGLTLGGDYRLSDYAVVGAALGYQHIKTDFHEQAGRFSTDGYSLSIYGSLYETNKFFMDAIAGFGRNSFDNERYIRYQLDGSNTLVNQIASSSNDSNQYWASIGVGGHIPLAKNFLLTPSMYLDYLKTSIKDISESLSGSEDGAALGMNIDGYDVESTRMRLGWRLSYLTQIGQTSFVPFFGIQGVYDLKGDRSVLQGYFQQDAAQKRFSITGDKRDVMYGIINFGFSGEYKRMTVFASYEKLFEKTGLEYDAMSIGLRSEF</sequence>
<dbReference type="AlphaFoldDB" id="A0A1H6FB89"/>
<dbReference type="PANTHER" id="PTHR11878">
    <property type="entry name" value="SODIUM/CALCIUM EXCHANGER"/>
    <property type="match status" value="1"/>
</dbReference>
<dbReference type="NCBIfam" id="TIGR01414">
    <property type="entry name" value="autotrans_barl"/>
    <property type="match status" value="1"/>
</dbReference>
<evidence type="ECO:0000313" key="7">
    <source>
        <dbReference type="EMBL" id="SEH06903.1"/>
    </source>
</evidence>